<proteinExistence type="predicted"/>
<dbReference type="Proteomes" id="UP000635885">
    <property type="component" value="Unassembled WGS sequence"/>
</dbReference>
<gene>
    <name evidence="1" type="ORF">GCM10010993_09250</name>
</gene>
<organism evidence="1 2">
    <name type="scientific">Belliella aquatica</name>
    <dbReference type="NCBI Taxonomy" id="1323734"/>
    <lineage>
        <taxon>Bacteria</taxon>
        <taxon>Pseudomonadati</taxon>
        <taxon>Bacteroidota</taxon>
        <taxon>Cytophagia</taxon>
        <taxon>Cytophagales</taxon>
        <taxon>Cyclobacteriaceae</taxon>
        <taxon>Belliella</taxon>
    </lineage>
</organism>
<dbReference type="RefSeq" id="WP_188440169.1">
    <property type="nucleotide sequence ID" value="NZ_BMFD01000002.1"/>
</dbReference>
<dbReference type="EMBL" id="BMFD01000002">
    <property type="protein sequence ID" value="GGC32427.1"/>
    <property type="molecule type" value="Genomic_DNA"/>
</dbReference>
<reference evidence="2" key="1">
    <citation type="journal article" date="2019" name="Int. J. Syst. Evol. Microbiol.">
        <title>The Global Catalogue of Microorganisms (GCM) 10K type strain sequencing project: providing services to taxonomists for standard genome sequencing and annotation.</title>
        <authorList>
            <consortium name="The Broad Institute Genomics Platform"/>
            <consortium name="The Broad Institute Genome Sequencing Center for Infectious Disease"/>
            <person name="Wu L."/>
            <person name="Ma J."/>
        </authorList>
    </citation>
    <scope>NUCLEOTIDE SEQUENCE [LARGE SCALE GENOMIC DNA]</scope>
    <source>
        <strain evidence="2">CGMCC 1.12479</strain>
    </source>
</reference>
<keyword evidence="2" id="KW-1185">Reference proteome</keyword>
<comment type="caution">
    <text evidence="1">The sequence shown here is derived from an EMBL/GenBank/DDBJ whole genome shotgun (WGS) entry which is preliminary data.</text>
</comment>
<name>A0ABQ1M6Q1_9BACT</name>
<evidence type="ECO:0000313" key="2">
    <source>
        <dbReference type="Proteomes" id="UP000635885"/>
    </source>
</evidence>
<sequence>MPKIGFTHEVLDISSQEKYFAKGKTQLREIMWEKAVYYEDKNIVEVPILYNFHPVPSGIEKTKEKIQQKQESSFYRLILVPNGENGFHKLILKFFPENSSPFHRELTENNFFNLSKEFSGDVRQFSWDEKFKKGWKIKKGQIIGFTKPYYEVGSKSNIQTETLNQDGCYTYIENECLVIDNIFDCYDIPVVQCPEKEEPNEDFDGGINSGPIWSPNNWHGFWPGFGYGNSNTYYNSNTYWNSVYATLTDYTYQANPGIKDHNSLNKSQRLLHILNHIEIAKQQNRNVRIRDIFTNLPSYASGGPYSAPGGSYESGDAFLKINGQSSVIGFTYGFEQGYDYINMQVSPDFHDASYKDQVNYYFEEVNYPGRSALEIRLPIPLRNWFESKFF</sequence>
<evidence type="ECO:0000313" key="1">
    <source>
        <dbReference type="EMBL" id="GGC32427.1"/>
    </source>
</evidence>
<accession>A0ABQ1M6Q1</accession>
<protein>
    <submittedName>
        <fullName evidence="1">Uncharacterized protein</fullName>
    </submittedName>
</protein>